<dbReference type="PANTHER" id="PTHR30136:SF24">
    <property type="entry name" value="HTH-TYPE TRANSCRIPTIONAL REPRESSOR ALLR"/>
    <property type="match status" value="1"/>
</dbReference>
<protein>
    <submittedName>
        <fullName evidence="6">IclR family transcriptional regulator</fullName>
    </submittedName>
</protein>
<dbReference type="PANTHER" id="PTHR30136">
    <property type="entry name" value="HELIX-TURN-HELIX TRANSCRIPTIONAL REGULATOR, ICLR FAMILY"/>
    <property type="match status" value="1"/>
</dbReference>
<evidence type="ECO:0000256" key="1">
    <source>
        <dbReference type="ARBA" id="ARBA00023015"/>
    </source>
</evidence>
<comment type="caution">
    <text evidence="6">The sequence shown here is derived from an EMBL/GenBank/DDBJ whole genome shotgun (WGS) entry which is preliminary data.</text>
</comment>
<keyword evidence="2" id="KW-0238">DNA-binding</keyword>
<evidence type="ECO:0000256" key="2">
    <source>
        <dbReference type="ARBA" id="ARBA00023125"/>
    </source>
</evidence>
<dbReference type="InterPro" id="IPR029016">
    <property type="entry name" value="GAF-like_dom_sf"/>
</dbReference>
<dbReference type="InterPro" id="IPR005471">
    <property type="entry name" value="Tscrpt_reg_IclR_N"/>
</dbReference>
<evidence type="ECO:0000313" key="7">
    <source>
        <dbReference type="Proteomes" id="UP001165586"/>
    </source>
</evidence>
<dbReference type="EMBL" id="JANLCJ010000004">
    <property type="protein sequence ID" value="MCS5734555.1"/>
    <property type="molecule type" value="Genomic_DNA"/>
</dbReference>
<dbReference type="InterPro" id="IPR050707">
    <property type="entry name" value="HTH_MetabolicPath_Reg"/>
</dbReference>
<keyword evidence="3" id="KW-0804">Transcription</keyword>
<dbReference type="SUPFAM" id="SSF46785">
    <property type="entry name" value="Winged helix' DNA-binding domain"/>
    <property type="match status" value="1"/>
</dbReference>
<dbReference type="SMART" id="SM00346">
    <property type="entry name" value="HTH_ICLR"/>
    <property type="match status" value="1"/>
</dbReference>
<dbReference type="InterPro" id="IPR014757">
    <property type="entry name" value="Tscrpt_reg_IclR_C"/>
</dbReference>
<feature type="domain" description="IclR-ED" evidence="5">
    <location>
        <begin position="75"/>
        <end position="255"/>
    </location>
</feature>
<feature type="domain" description="HTH iclR-type" evidence="4">
    <location>
        <begin position="13"/>
        <end position="74"/>
    </location>
</feature>
<keyword evidence="1" id="KW-0805">Transcription regulation</keyword>
<dbReference type="SUPFAM" id="SSF55781">
    <property type="entry name" value="GAF domain-like"/>
    <property type="match status" value="1"/>
</dbReference>
<dbReference type="PROSITE" id="PS51078">
    <property type="entry name" value="ICLR_ED"/>
    <property type="match status" value="1"/>
</dbReference>
<dbReference type="Pfam" id="PF09339">
    <property type="entry name" value="HTH_IclR"/>
    <property type="match status" value="1"/>
</dbReference>
<dbReference type="Pfam" id="PF01614">
    <property type="entry name" value="IclR_C"/>
    <property type="match status" value="1"/>
</dbReference>
<reference evidence="6" key="1">
    <citation type="submission" date="2022-08" db="EMBL/GenBank/DDBJ databases">
        <authorList>
            <person name="Deng Y."/>
            <person name="Han X.-F."/>
            <person name="Zhang Y.-Q."/>
        </authorList>
    </citation>
    <scope>NUCLEOTIDE SEQUENCE</scope>
    <source>
        <strain evidence="6">CPCC 203386</strain>
    </source>
</reference>
<keyword evidence="7" id="KW-1185">Reference proteome</keyword>
<dbReference type="PROSITE" id="PS51077">
    <property type="entry name" value="HTH_ICLR"/>
    <property type="match status" value="1"/>
</dbReference>
<gene>
    <name evidence="6" type="ORF">N1032_12475</name>
</gene>
<evidence type="ECO:0000259" key="4">
    <source>
        <dbReference type="PROSITE" id="PS51077"/>
    </source>
</evidence>
<dbReference type="RefSeq" id="WP_259539419.1">
    <property type="nucleotide sequence ID" value="NZ_JANLCJ010000004.1"/>
</dbReference>
<evidence type="ECO:0000259" key="5">
    <source>
        <dbReference type="PROSITE" id="PS51078"/>
    </source>
</evidence>
<dbReference type="Gene3D" id="1.10.10.10">
    <property type="entry name" value="Winged helix-like DNA-binding domain superfamily/Winged helix DNA-binding domain"/>
    <property type="match status" value="1"/>
</dbReference>
<organism evidence="6 7">
    <name type="scientific">Herbiconiux daphne</name>
    <dbReference type="NCBI Taxonomy" id="2970914"/>
    <lineage>
        <taxon>Bacteria</taxon>
        <taxon>Bacillati</taxon>
        <taxon>Actinomycetota</taxon>
        <taxon>Actinomycetes</taxon>
        <taxon>Micrococcales</taxon>
        <taxon>Microbacteriaceae</taxon>
        <taxon>Herbiconiux</taxon>
    </lineage>
</organism>
<proteinExistence type="predicted"/>
<dbReference type="Gene3D" id="3.30.450.40">
    <property type="match status" value="1"/>
</dbReference>
<dbReference type="Proteomes" id="UP001165586">
    <property type="component" value="Unassembled WGS sequence"/>
</dbReference>
<dbReference type="InterPro" id="IPR036388">
    <property type="entry name" value="WH-like_DNA-bd_sf"/>
</dbReference>
<evidence type="ECO:0000256" key="3">
    <source>
        <dbReference type="ARBA" id="ARBA00023163"/>
    </source>
</evidence>
<sequence length="255" mass="27609">MTAENPPLPPYAIESVDNALRLLLLFQTRQKLRVSDVSAELGVARSTAHRLLATMSHRGFVFQERGSRWYYLGKALLEIGLAGAGGHGLRMLARPHMHDLVDEVRETVNLLVLEGDCSRFIESVESDQLIRVASRTGTLLPAQSSSGGKVLLAGLSEEELETVFPNGFSTLTGQTIGSWDELRSELRLVRARGYATNRGETLAGLRAVAVPVHDRAGAVVAALAVSVPEQRGSSTALEALVAPLRRTADRIEQAH</sequence>
<evidence type="ECO:0000313" key="6">
    <source>
        <dbReference type="EMBL" id="MCS5734555.1"/>
    </source>
</evidence>
<name>A0ABT2H3Q7_9MICO</name>
<accession>A0ABT2H3Q7</accession>
<dbReference type="InterPro" id="IPR036390">
    <property type="entry name" value="WH_DNA-bd_sf"/>
</dbReference>